<evidence type="ECO:0000256" key="1">
    <source>
        <dbReference type="SAM" id="Phobius"/>
    </source>
</evidence>
<dbReference type="RefSeq" id="WP_370482094.1">
    <property type="nucleotide sequence ID" value="NZ_JBEOQA010000001.1"/>
</dbReference>
<keyword evidence="1" id="KW-0812">Transmembrane</keyword>
<evidence type="ECO:0000313" key="3">
    <source>
        <dbReference type="Proteomes" id="UP001566204"/>
    </source>
</evidence>
<proteinExistence type="predicted"/>
<feature type="transmembrane region" description="Helical" evidence="1">
    <location>
        <begin position="24"/>
        <end position="43"/>
    </location>
</feature>
<feature type="transmembrane region" description="Helical" evidence="1">
    <location>
        <begin position="106"/>
        <end position="127"/>
    </location>
</feature>
<keyword evidence="1" id="KW-0472">Membrane</keyword>
<keyword evidence="1" id="KW-1133">Transmembrane helix</keyword>
<keyword evidence="3" id="KW-1185">Reference proteome</keyword>
<comment type="caution">
    <text evidence="2">The sequence shown here is derived from an EMBL/GenBank/DDBJ whole genome shotgun (WGS) entry which is preliminary data.</text>
</comment>
<feature type="transmembrane region" description="Helical" evidence="1">
    <location>
        <begin position="55"/>
        <end position="78"/>
    </location>
</feature>
<dbReference type="Proteomes" id="UP001566204">
    <property type="component" value="Unassembled WGS sequence"/>
</dbReference>
<protein>
    <submittedName>
        <fullName evidence="2">Uncharacterized protein</fullName>
    </submittedName>
</protein>
<sequence length="128" mass="14500">MDTLQKQTAWPIEDMAWPLSTKQLLGIVVACLLVFFIAAGILLQALDPTTGILDIGVLSVLLFAVLAALLAIYCCCWLQEILWKPFKFFREDFSYHFNQLTSWQQCIIYFSVFFLSLCTVLGTLAILL</sequence>
<organism evidence="2 3">
    <name type="scientific">Sphingobacterium thalpophilum</name>
    <dbReference type="NCBI Taxonomy" id="259"/>
    <lineage>
        <taxon>Bacteria</taxon>
        <taxon>Pseudomonadati</taxon>
        <taxon>Bacteroidota</taxon>
        <taxon>Sphingobacteriia</taxon>
        <taxon>Sphingobacteriales</taxon>
        <taxon>Sphingobacteriaceae</taxon>
        <taxon>Sphingobacterium</taxon>
    </lineage>
</organism>
<dbReference type="EMBL" id="JBEOQB010000002">
    <property type="protein sequence ID" value="MEZ0451725.1"/>
    <property type="molecule type" value="Genomic_DNA"/>
</dbReference>
<evidence type="ECO:0000313" key="2">
    <source>
        <dbReference type="EMBL" id="MEZ0451725.1"/>
    </source>
</evidence>
<gene>
    <name evidence="2" type="ORF">ABTW24_08975</name>
</gene>
<reference evidence="2 3" key="1">
    <citation type="submission" date="2024-06" db="EMBL/GenBank/DDBJ databases">
        <title>Soil Sphingobacterium thalpophilum.</title>
        <authorList>
            <person name="Yang J."/>
            <person name="Li J."/>
        </authorList>
    </citation>
    <scope>NUCLEOTIDE SEQUENCE [LARGE SCALE GENOMIC DNA]</scope>
    <source>
        <strain evidence="2 3">22g91tb</strain>
    </source>
</reference>
<accession>A0ABV4HB57</accession>
<name>A0ABV4HB57_9SPHI</name>